<feature type="signal peptide" evidence="2">
    <location>
        <begin position="1"/>
        <end position="16"/>
    </location>
</feature>
<evidence type="ECO:0000313" key="3">
    <source>
        <dbReference type="EMBL" id="MCW1931532.1"/>
    </source>
</evidence>
<sequence>MWLLLGLIGVAVAAGATDLYTQADDDTGPPDDLPQEGADDTAQAQHGNLLDDAPEDAAPVADSDLGPAADDTPAEDVAVDTDPMQISRGI</sequence>
<dbReference type="Proteomes" id="UP001208938">
    <property type="component" value="Unassembled WGS sequence"/>
</dbReference>
<protein>
    <submittedName>
        <fullName evidence="3">Uncharacterized protein</fullName>
    </submittedName>
</protein>
<organism evidence="3 4">
    <name type="scientific">Pararhodobacter zhoushanensis</name>
    <dbReference type="NCBI Taxonomy" id="2479545"/>
    <lineage>
        <taxon>Bacteria</taxon>
        <taxon>Pseudomonadati</taxon>
        <taxon>Pseudomonadota</taxon>
        <taxon>Alphaproteobacteria</taxon>
        <taxon>Rhodobacterales</taxon>
        <taxon>Paracoccaceae</taxon>
        <taxon>Pararhodobacter</taxon>
    </lineage>
</organism>
<gene>
    <name evidence="3" type="ORF">OKW52_04460</name>
</gene>
<feature type="region of interest" description="Disordered" evidence="1">
    <location>
        <begin position="21"/>
        <end position="90"/>
    </location>
</feature>
<accession>A0ABT3GVG2</accession>
<feature type="compositionally biased region" description="Acidic residues" evidence="1">
    <location>
        <begin position="23"/>
        <end position="39"/>
    </location>
</feature>
<keyword evidence="4" id="KW-1185">Reference proteome</keyword>
<evidence type="ECO:0000256" key="2">
    <source>
        <dbReference type="SAM" id="SignalP"/>
    </source>
</evidence>
<reference evidence="3 4" key="1">
    <citation type="submission" date="2022-10" db="EMBL/GenBank/DDBJ databases">
        <title>Pararhodobacter sp. nov., isolated from marine algae.</title>
        <authorList>
            <person name="Choi B.J."/>
            <person name="Kim J.M."/>
            <person name="Lee J.K."/>
            <person name="Choi D.G."/>
            <person name="Jeon C.O."/>
        </authorList>
    </citation>
    <scope>NUCLEOTIDE SEQUENCE [LARGE SCALE GENOMIC DNA]</scope>
    <source>
        <strain evidence="3 4">ZQ420</strain>
    </source>
</reference>
<feature type="chain" id="PRO_5046940321" evidence="2">
    <location>
        <begin position="17"/>
        <end position="90"/>
    </location>
</feature>
<keyword evidence="2" id="KW-0732">Signal</keyword>
<comment type="caution">
    <text evidence="3">The sequence shown here is derived from an EMBL/GenBank/DDBJ whole genome shotgun (WGS) entry which is preliminary data.</text>
</comment>
<evidence type="ECO:0000313" key="4">
    <source>
        <dbReference type="Proteomes" id="UP001208938"/>
    </source>
</evidence>
<name>A0ABT3GVG2_9RHOB</name>
<dbReference type="EMBL" id="JAPDFL010000001">
    <property type="protein sequence ID" value="MCW1931532.1"/>
    <property type="molecule type" value="Genomic_DNA"/>
</dbReference>
<dbReference type="RefSeq" id="WP_264504640.1">
    <property type="nucleotide sequence ID" value="NZ_JAPDFL010000001.1"/>
</dbReference>
<proteinExistence type="predicted"/>
<evidence type="ECO:0000256" key="1">
    <source>
        <dbReference type="SAM" id="MobiDB-lite"/>
    </source>
</evidence>